<dbReference type="Ensembl" id="ENSMMOT00000016774.1">
    <property type="protein sequence ID" value="ENSMMOP00000016500.1"/>
    <property type="gene ID" value="ENSMMOG00000012581.1"/>
</dbReference>
<dbReference type="GO" id="GO:0008318">
    <property type="term" value="F:protein prenyltransferase activity"/>
    <property type="evidence" value="ECO:0007669"/>
    <property type="project" value="InterPro"/>
</dbReference>
<dbReference type="GO" id="GO:0005737">
    <property type="term" value="C:cytoplasm"/>
    <property type="evidence" value="ECO:0007669"/>
    <property type="project" value="TreeGrafter"/>
</dbReference>
<dbReference type="FunFam" id="1.25.40.120:FF:000012">
    <property type="entry name" value="Protein prenyltransferase alpha subunit repeat containing 1"/>
    <property type="match status" value="1"/>
</dbReference>
<dbReference type="Pfam" id="PF01239">
    <property type="entry name" value="PPTA"/>
    <property type="match status" value="4"/>
</dbReference>
<dbReference type="InterPro" id="IPR002088">
    <property type="entry name" value="Prenyl_trans_a"/>
</dbReference>
<keyword evidence="4" id="KW-0677">Repeat</keyword>
<evidence type="ECO:0000256" key="3">
    <source>
        <dbReference type="ARBA" id="ARBA00022679"/>
    </source>
</evidence>
<dbReference type="AlphaFoldDB" id="A0A3Q4BCR8"/>
<evidence type="ECO:0008006" key="7">
    <source>
        <dbReference type="Google" id="ProtNLM"/>
    </source>
</evidence>
<dbReference type="PANTHER" id="PTHR11129:SF3">
    <property type="entry name" value="PROTEIN PRENYLTRANSFERASE ALPHA SUBUNIT REPEAT-CONTAINING PROTEIN 1"/>
    <property type="match status" value="1"/>
</dbReference>
<sequence length="398" mass="46580">MAESGEEVDVLVQRVVKDITNAFKRNPNIDEIGVIPCPEARYNRSPIVLVENKLGVESWCVKFLLPYVHNKLLQYRQRKHWLDREALVDITCTLLLLNPDFTTAWNVRKELLQCGVLNPEKDLYLGKLALTKFPKSPETWIHRRWVLQQVLRQCSAVGRNTRQQQGEAEAADVETSQQLSDHLARTLRQEMKVCCDAACRYPSNYNAWSHRIWVLQHIARGNVKVFHDELSSMRLWVSMHVSDHSGFHYRQFLLKELITELSQTPLSAAELVTRDEEKLLGFNAVLRLFHQELELCSDLIQSFPGHETLWSHRRQIFYLWHHWRKEHQHHAMEVDGATLPDQRNSKRLKRGVLLPEPPALSAEYDFVSDVLDKCRSPEERRFAQAYRKWIDAVIDQQP</sequence>
<evidence type="ECO:0000256" key="4">
    <source>
        <dbReference type="ARBA" id="ARBA00022737"/>
    </source>
</evidence>
<accession>A0A3Q4BCR8</accession>
<dbReference type="PROSITE" id="PS51147">
    <property type="entry name" value="PFTA"/>
    <property type="match status" value="2"/>
</dbReference>
<proteinExistence type="inferred from homology"/>
<dbReference type="Gene3D" id="1.25.40.120">
    <property type="entry name" value="Protein prenylyltransferase"/>
    <property type="match status" value="1"/>
</dbReference>
<evidence type="ECO:0000256" key="2">
    <source>
        <dbReference type="ARBA" id="ARBA00022602"/>
    </source>
</evidence>
<dbReference type="PANTHER" id="PTHR11129">
    <property type="entry name" value="PROTEIN FARNESYLTRANSFERASE ALPHA SUBUNIT/RAB GERANYLGERANYL TRANSFERASE ALPHA SUBUNIT"/>
    <property type="match status" value="1"/>
</dbReference>
<keyword evidence="2" id="KW-0637">Prenyltransferase</keyword>
<reference evidence="5" key="2">
    <citation type="submission" date="2025-09" db="UniProtKB">
        <authorList>
            <consortium name="Ensembl"/>
        </authorList>
    </citation>
    <scope>IDENTIFICATION</scope>
</reference>
<dbReference type="OMA" id="CCNTEQR"/>
<keyword evidence="6" id="KW-1185">Reference proteome</keyword>
<evidence type="ECO:0000256" key="1">
    <source>
        <dbReference type="ARBA" id="ARBA00006734"/>
    </source>
</evidence>
<organism evidence="5 6">
    <name type="scientific">Mola mola</name>
    <name type="common">Ocean sunfish</name>
    <name type="synonym">Tetraodon mola</name>
    <dbReference type="NCBI Taxonomy" id="94237"/>
    <lineage>
        <taxon>Eukaryota</taxon>
        <taxon>Metazoa</taxon>
        <taxon>Chordata</taxon>
        <taxon>Craniata</taxon>
        <taxon>Vertebrata</taxon>
        <taxon>Euteleostomi</taxon>
        <taxon>Actinopterygii</taxon>
        <taxon>Neopterygii</taxon>
        <taxon>Teleostei</taxon>
        <taxon>Neoteleostei</taxon>
        <taxon>Acanthomorphata</taxon>
        <taxon>Eupercaria</taxon>
        <taxon>Tetraodontiformes</taxon>
        <taxon>Molidae</taxon>
        <taxon>Mola</taxon>
    </lineage>
</organism>
<protein>
    <recommendedName>
        <fullName evidence="7">Protein prenyltransferase alpha subunit repeat containing 1</fullName>
    </recommendedName>
</protein>
<dbReference type="SUPFAM" id="SSF48439">
    <property type="entry name" value="Protein prenylyltransferase"/>
    <property type="match status" value="1"/>
</dbReference>
<dbReference type="Proteomes" id="UP000261620">
    <property type="component" value="Unplaced"/>
</dbReference>
<evidence type="ECO:0000313" key="5">
    <source>
        <dbReference type="Ensembl" id="ENSMMOP00000016500.1"/>
    </source>
</evidence>
<reference evidence="5" key="1">
    <citation type="submission" date="2025-08" db="UniProtKB">
        <authorList>
            <consortium name="Ensembl"/>
        </authorList>
    </citation>
    <scope>IDENTIFICATION</scope>
</reference>
<keyword evidence="3" id="KW-0808">Transferase</keyword>
<comment type="similarity">
    <text evidence="1">Belongs to the protein prenyltransferase subunit alpha family.</text>
</comment>
<name>A0A3Q4BCR8_MOLML</name>
<evidence type="ECO:0000313" key="6">
    <source>
        <dbReference type="Proteomes" id="UP000261620"/>
    </source>
</evidence>